<sequence>MPAIVEPAKLTAAANKDFFKHILLLLIMSIPSCNSDFILLLNLRDNGDANHLVESSINPQIHREIVIKNSADKGKYNIIFLFIINIYKLTLTTTLC</sequence>
<protein>
    <submittedName>
        <fullName evidence="1">Uncharacterized protein</fullName>
    </submittedName>
</protein>
<comment type="caution">
    <text evidence="1">The sequence shown here is derived from an EMBL/GenBank/DDBJ whole genome shotgun (WGS) entry which is preliminary data.</text>
</comment>
<gene>
    <name evidence="1" type="ORF">EDC56_1433</name>
</gene>
<evidence type="ECO:0000313" key="1">
    <source>
        <dbReference type="EMBL" id="ROS01010.1"/>
    </source>
</evidence>
<name>A0A3N2DMJ6_9GAMM</name>
<dbReference type="AlphaFoldDB" id="A0A3N2DMJ6"/>
<dbReference type="Proteomes" id="UP000275394">
    <property type="component" value="Unassembled WGS sequence"/>
</dbReference>
<organism evidence="1 2">
    <name type="scientific">Sinobacterium caligoides</name>
    <dbReference type="NCBI Taxonomy" id="933926"/>
    <lineage>
        <taxon>Bacteria</taxon>
        <taxon>Pseudomonadati</taxon>
        <taxon>Pseudomonadota</taxon>
        <taxon>Gammaproteobacteria</taxon>
        <taxon>Cellvibrionales</taxon>
        <taxon>Spongiibacteraceae</taxon>
        <taxon>Sinobacterium</taxon>
    </lineage>
</organism>
<proteinExistence type="predicted"/>
<evidence type="ECO:0000313" key="2">
    <source>
        <dbReference type="Proteomes" id="UP000275394"/>
    </source>
</evidence>
<keyword evidence="2" id="KW-1185">Reference proteome</keyword>
<dbReference type="EMBL" id="RKHR01000004">
    <property type="protein sequence ID" value="ROS01010.1"/>
    <property type="molecule type" value="Genomic_DNA"/>
</dbReference>
<accession>A0A3N2DMJ6</accession>
<reference evidence="1 2" key="1">
    <citation type="submission" date="2018-11" db="EMBL/GenBank/DDBJ databases">
        <title>Genomic Encyclopedia of Type Strains, Phase IV (KMG-IV): sequencing the most valuable type-strain genomes for metagenomic binning, comparative biology and taxonomic classification.</title>
        <authorList>
            <person name="Goeker M."/>
        </authorList>
    </citation>
    <scope>NUCLEOTIDE SEQUENCE [LARGE SCALE GENOMIC DNA]</scope>
    <source>
        <strain evidence="1 2">DSM 100316</strain>
    </source>
</reference>